<feature type="domain" description="C2H2-type" evidence="12">
    <location>
        <begin position="165"/>
        <end position="187"/>
    </location>
</feature>
<sequence>MGAMKCSICQKSFTCRRYVVKHMARMHNEEKEERKQPLECAICGKDFPRLSHLQRHQLIHIKEREWGCPFCEQSFVQKPHLTRHIGRSHATESMIELDEKISANKWRTGNKPVVLDSPKNDSDSSPSQQQNNNHPAPRLLCTTCGSTFSDRSDLRRHVTNVHRQLKCEHCGDMFNGYAKLKTHEMLHRDYSFICKCGASFKREAELRTHRDSCRNRGSFLCLVCEEIFVQRIQLDRHWNKQHFMNTRCDGCGWIASAPLRMAEHAFQLHRKNICGYCGVNEPSPDHITTMHWKRLNRSIPIRNAVKKCINDVKGKVSSSHDDHFDSTSSEIDEESLHKSGDDVPEVVLTAADCKATTAFSSPNDRAEVSASTVGETSGAEHDCYLSIVLSIPDDVVDEFHLGTRLPIEVRRLFPELSSTRVSIVEPFVGQQRFLSLKIPVSRPQEVDLEMERLLSTPIYL</sequence>
<evidence type="ECO:0000256" key="4">
    <source>
        <dbReference type="ARBA" id="ARBA00022771"/>
    </source>
</evidence>
<dbReference type="EMBL" id="JAHQIW010004202">
    <property type="protein sequence ID" value="KAJ1361438.1"/>
    <property type="molecule type" value="Genomic_DNA"/>
</dbReference>
<dbReference type="Pfam" id="PF00096">
    <property type="entry name" value="zf-C2H2"/>
    <property type="match status" value="3"/>
</dbReference>
<dbReference type="FunFam" id="3.30.160.60:FF:001228">
    <property type="entry name" value="Zinc finger protein 236"/>
    <property type="match status" value="1"/>
</dbReference>
<feature type="domain" description="C2H2-type" evidence="12">
    <location>
        <begin position="139"/>
        <end position="167"/>
    </location>
</feature>
<evidence type="ECO:0000259" key="12">
    <source>
        <dbReference type="PROSITE" id="PS50157"/>
    </source>
</evidence>
<protein>
    <recommendedName>
        <fullName evidence="12">C2H2-type domain-containing protein</fullName>
    </recommendedName>
</protein>
<evidence type="ECO:0000256" key="2">
    <source>
        <dbReference type="ARBA" id="ARBA00022723"/>
    </source>
</evidence>
<evidence type="ECO:0000256" key="9">
    <source>
        <dbReference type="ARBA" id="ARBA00023242"/>
    </source>
</evidence>
<keyword evidence="5" id="KW-0862">Zinc</keyword>
<dbReference type="AlphaFoldDB" id="A0AAD5QR10"/>
<feature type="domain" description="C2H2-type" evidence="12">
    <location>
        <begin position="38"/>
        <end position="65"/>
    </location>
</feature>
<dbReference type="Gene3D" id="3.30.160.60">
    <property type="entry name" value="Classic Zinc Finger"/>
    <property type="match status" value="5"/>
</dbReference>
<proteinExistence type="predicted"/>
<evidence type="ECO:0000256" key="1">
    <source>
        <dbReference type="ARBA" id="ARBA00004123"/>
    </source>
</evidence>
<keyword evidence="6" id="KW-0805">Transcription regulation</keyword>
<dbReference type="PROSITE" id="PS00028">
    <property type="entry name" value="ZINC_FINGER_C2H2_1"/>
    <property type="match status" value="6"/>
</dbReference>
<evidence type="ECO:0000313" key="13">
    <source>
        <dbReference type="EMBL" id="KAJ1361438.1"/>
    </source>
</evidence>
<gene>
    <name evidence="13" type="ORF">KIN20_020684</name>
</gene>
<organism evidence="13 14">
    <name type="scientific">Parelaphostrongylus tenuis</name>
    <name type="common">Meningeal worm</name>
    <dbReference type="NCBI Taxonomy" id="148309"/>
    <lineage>
        <taxon>Eukaryota</taxon>
        <taxon>Metazoa</taxon>
        <taxon>Ecdysozoa</taxon>
        <taxon>Nematoda</taxon>
        <taxon>Chromadorea</taxon>
        <taxon>Rhabditida</taxon>
        <taxon>Rhabditina</taxon>
        <taxon>Rhabditomorpha</taxon>
        <taxon>Strongyloidea</taxon>
        <taxon>Metastrongylidae</taxon>
        <taxon>Parelaphostrongylus</taxon>
    </lineage>
</organism>
<evidence type="ECO:0000256" key="7">
    <source>
        <dbReference type="ARBA" id="ARBA00023125"/>
    </source>
</evidence>
<keyword evidence="7" id="KW-0238">DNA-binding</keyword>
<dbReference type="GO" id="GO:0008270">
    <property type="term" value="F:zinc ion binding"/>
    <property type="evidence" value="ECO:0007669"/>
    <property type="project" value="UniProtKB-KW"/>
</dbReference>
<evidence type="ECO:0000313" key="14">
    <source>
        <dbReference type="Proteomes" id="UP001196413"/>
    </source>
</evidence>
<keyword evidence="2" id="KW-0479">Metal-binding</keyword>
<dbReference type="SMART" id="SM00355">
    <property type="entry name" value="ZnF_C2H2"/>
    <property type="match status" value="7"/>
</dbReference>
<name>A0AAD5QR10_PARTN</name>
<dbReference type="PANTHER" id="PTHR24379:SF121">
    <property type="entry name" value="C2H2-TYPE DOMAIN-CONTAINING PROTEIN"/>
    <property type="match status" value="1"/>
</dbReference>
<feature type="region of interest" description="Disordered" evidence="11">
    <location>
        <begin position="317"/>
        <end position="338"/>
    </location>
</feature>
<evidence type="ECO:0000256" key="3">
    <source>
        <dbReference type="ARBA" id="ARBA00022737"/>
    </source>
</evidence>
<evidence type="ECO:0000256" key="11">
    <source>
        <dbReference type="SAM" id="MobiDB-lite"/>
    </source>
</evidence>
<dbReference type="SUPFAM" id="SSF57667">
    <property type="entry name" value="beta-beta-alpha zinc fingers"/>
    <property type="match status" value="3"/>
</dbReference>
<keyword evidence="14" id="KW-1185">Reference proteome</keyword>
<evidence type="ECO:0000256" key="6">
    <source>
        <dbReference type="ARBA" id="ARBA00023015"/>
    </source>
</evidence>
<dbReference type="PANTHER" id="PTHR24379">
    <property type="entry name" value="KRAB AND ZINC FINGER DOMAIN-CONTAINING"/>
    <property type="match status" value="1"/>
</dbReference>
<feature type="domain" description="C2H2-type" evidence="12">
    <location>
        <begin position="66"/>
        <end position="94"/>
    </location>
</feature>
<keyword evidence="3" id="KW-0677">Repeat</keyword>
<keyword evidence="8" id="KW-0804">Transcription</keyword>
<feature type="domain" description="C2H2-type" evidence="12">
    <location>
        <begin position="4"/>
        <end position="32"/>
    </location>
</feature>
<feature type="compositionally biased region" description="Low complexity" evidence="11">
    <location>
        <begin position="123"/>
        <end position="135"/>
    </location>
</feature>
<dbReference type="GO" id="GO:0003677">
    <property type="term" value="F:DNA binding"/>
    <property type="evidence" value="ECO:0007669"/>
    <property type="project" value="UniProtKB-KW"/>
</dbReference>
<dbReference type="InterPro" id="IPR036236">
    <property type="entry name" value="Znf_C2H2_sf"/>
</dbReference>
<feature type="region of interest" description="Disordered" evidence="11">
    <location>
        <begin position="108"/>
        <end position="138"/>
    </location>
</feature>
<accession>A0AAD5QR10</accession>
<evidence type="ECO:0000256" key="8">
    <source>
        <dbReference type="ARBA" id="ARBA00023163"/>
    </source>
</evidence>
<evidence type="ECO:0000256" key="5">
    <source>
        <dbReference type="ARBA" id="ARBA00022833"/>
    </source>
</evidence>
<keyword evidence="4 10" id="KW-0863">Zinc-finger</keyword>
<comment type="subcellular location">
    <subcellularLocation>
        <location evidence="1">Nucleus</location>
    </subcellularLocation>
</comment>
<reference evidence="13" key="1">
    <citation type="submission" date="2021-06" db="EMBL/GenBank/DDBJ databases">
        <title>Parelaphostrongylus tenuis whole genome reference sequence.</title>
        <authorList>
            <person name="Garwood T.J."/>
            <person name="Larsen P.A."/>
            <person name="Fountain-Jones N.M."/>
            <person name="Garbe J.R."/>
            <person name="Macchietto M.G."/>
            <person name="Kania S.A."/>
            <person name="Gerhold R.W."/>
            <person name="Richards J.E."/>
            <person name="Wolf T.M."/>
        </authorList>
    </citation>
    <scope>NUCLEOTIDE SEQUENCE</scope>
    <source>
        <strain evidence="13">MNPRO001-30</strain>
        <tissue evidence="13">Meninges</tissue>
    </source>
</reference>
<dbReference type="InterPro" id="IPR013087">
    <property type="entry name" value="Znf_C2H2_type"/>
</dbReference>
<evidence type="ECO:0000256" key="10">
    <source>
        <dbReference type="PROSITE-ProRule" id="PRU00042"/>
    </source>
</evidence>
<comment type="caution">
    <text evidence="13">The sequence shown here is derived from an EMBL/GenBank/DDBJ whole genome shotgun (WGS) entry which is preliminary data.</text>
</comment>
<keyword evidence="9" id="KW-0539">Nucleus</keyword>
<dbReference type="PROSITE" id="PS50157">
    <property type="entry name" value="ZINC_FINGER_C2H2_2"/>
    <property type="match status" value="5"/>
</dbReference>
<dbReference type="Proteomes" id="UP001196413">
    <property type="component" value="Unassembled WGS sequence"/>
</dbReference>
<dbReference type="GO" id="GO:0005634">
    <property type="term" value="C:nucleus"/>
    <property type="evidence" value="ECO:0007669"/>
    <property type="project" value="UniProtKB-SubCell"/>
</dbReference>